<evidence type="ECO:0000313" key="4">
    <source>
        <dbReference type="Proteomes" id="UP000008035"/>
    </source>
</evidence>
<dbReference type="SUPFAM" id="SSF53807">
    <property type="entry name" value="Helical backbone' metal receptor"/>
    <property type="match status" value="1"/>
</dbReference>
<reference evidence="3 4" key="1">
    <citation type="journal article" date="2012" name="BMC Genomics">
        <title>Comparative genomics of the classical Bordetella subspecies: the evolution and exchange of virulence-associated diversity amongst closely related pathogens.</title>
        <authorList>
            <person name="Park J."/>
            <person name="Zhang Y."/>
            <person name="Buboltz A.M."/>
            <person name="Zhang X."/>
            <person name="Schuster S.C."/>
            <person name="Ahuja U."/>
            <person name="Liu M."/>
            <person name="Miller J.F."/>
            <person name="Sebaihia M."/>
            <person name="Bentley S.D."/>
            <person name="Parkhill J."/>
            <person name="Harvill E.T."/>
        </authorList>
    </citation>
    <scope>NUCLEOTIDE SEQUENCE [LARGE SCALE GENOMIC DNA]</scope>
    <source>
        <strain evidence="3 4">Bpp5</strain>
    </source>
</reference>
<feature type="chain" id="PRO_5005686689" evidence="1">
    <location>
        <begin position="30"/>
        <end position="300"/>
    </location>
</feature>
<keyword evidence="1" id="KW-0732">Signal</keyword>
<dbReference type="InterPro" id="IPR002491">
    <property type="entry name" value="ABC_transptr_periplasmic_BD"/>
</dbReference>
<dbReference type="Pfam" id="PF01497">
    <property type="entry name" value="Peripla_BP_2"/>
    <property type="match status" value="1"/>
</dbReference>
<evidence type="ECO:0000256" key="1">
    <source>
        <dbReference type="SAM" id="SignalP"/>
    </source>
</evidence>
<dbReference type="EMBL" id="HE965803">
    <property type="protein sequence ID" value="CCJ51392.1"/>
    <property type="molecule type" value="Genomic_DNA"/>
</dbReference>
<dbReference type="KEGG" id="bpar:BN117_4059"/>
<feature type="signal peptide" evidence="1">
    <location>
        <begin position="1"/>
        <end position="29"/>
    </location>
</feature>
<evidence type="ECO:0000313" key="3">
    <source>
        <dbReference type="EMBL" id="CCJ51392.1"/>
    </source>
</evidence>
<evidence type="ECO:0000259" key="2">
    <source>
        <dbReference type="PROSITE" id="PS50983"/>
    </source>
</evidence>
<organism evidence="3 4">
    <name type="scientific">Bordetella parapertussis (strain Bpp5)</name>
    <dbReference type="NCBI Taxonomy" id="1208660"/>
    <lineage>
        <taxon>Bacteria</taxon>
        <taxon>Pseudomonadati</taxon>
        <taxon>Pseudomonadota</taxon>
        <taxon>Betaproteobacteria</taxon>
        <taxon>Burkholderiales</taxon>
        <taxon>Alcaligenaceae</taxon>
        <taxon>Bordetella</taxon>
    </lineage>
</organism>
<feature type="domain" description="Fe/B12 periplasmic-binding" evidence="2">
    <location>
        <begin position="50"/>
        <end position="299"/>
    </location>
</feature>
<dbReference type="CDD" id="cd01144">
    <property type="entry name" value="BtuF"/>
    <property type="match status" value="1"/>
</dbReference>
<dbReference type="PANTHER" id="PTHR30535">
    <property type="entry name" value="VITAMIN B12-BINDING PROTEIN"/>
    <property type="match status" value="1"/>
</dbReference>
<dbReference type="InterPro" id="IPR050902">
    <property type="entry name" value="ABC_Transporter_SBP"/>
</dbReference>
<sequence>MSAARLAPRLIALTVAALAALAAPGAAGAAPVRVVDDQRRTVELAQPARRAIALAPHAAELVYAAGAGDRLVGAVRGTDYPPAARQLPSVGDAMQPDPERIAVLRPDLLIGWQPAAGAPLAPIAARLGAALYYSDPRTLADIPAAIEQLGRLFGTEAQADAGAAALRARLAALAARYAGKAPVRVFVQAGTDPLFTLNDHSIVGDVLRLCGGVNVYGQAPILAPQVTLEGVLAARPDAIVAGVDGTADAAATLRAWQAAGVPAALRGHVYGIDADSLYRPTGRLIDAAEQLCARLDEARG</sequence>
<dbReference type="GO" id="GO:0071281">
    <property type="term" value="P:cellular response to iron ion"/>
    <property type="evidence" value="ECO:0007669"/>
    <property type="project" value="TreeGrafter"/>
</dbReference>
<dbReference type="RefSeq" id="WP_015040581.1">
    <property type="nucleotide sequence ID" value="NC_018828.1"/>
</dbReference>
<dbReference type="HOGENOM" id="CLU_038034_2_5_4"/>
<protein>
    <submittedName>
        <fullName evidence="3">Periplasmic binding protein</fullName>
    </submittedName>
</protein>
<accession>K0MKA4</accession>
<name>K0MKA4_BORPB</name>
<gene>
    <name evidence="3" type="ordered locus">BN117_4059</name>
</gene>
<dbReference type="Gene3D" id="3.40.50.1980">
    <property type="entry name" value="Nitrogenase molybdenum iron protein domain"/>
    <property type="match status" value="2"/>
</dbReference>
<dbReference type="AlphaFoldDB" id="K0MKA4"/>
<proteinExistence type="predicted"/>
<dbReference type="Proteomes" id="UP000008035">
    <property type="component" value="Chromosome"/>
</dbReference>
<dbReference type="PANTHER" id="PTHR30535:SF34">
    <property type="entry name" value="MOLYBDATE-BINDING PROTEIN MOLA"/>
    <property type="match status" value="1"/>
</dbReference>
<dbReference type="PROSITE" id="PS50983">
    <property type="entry name" value="FE_B12_PBP"/>
    <property type="match status" value="1"/>
</dbReference>